<dbReference type="GO" id="GO:0016491">
    <property type="term" value="F:oxidoreductase activity"/>
    <property type="evidence" value="ECO:0007669"/>
    <property type="project" value="InterPro"/>
</dbReference>
<feature type="binding site" evidence="11 13">
    <location>
        <position position="242"/>
    </location>
    <ligand>
        <name>[2Fe-2S] cluster</name>
        <dbReference type="ChEBI" id="CHEBI:190135"/>
    </ligand>
</feature>
<keyword evidence="16" id="KW-1185">Reference proteome</keyword>
<dbReference type="InterPro" id="IPR019480">
    <property type="entry name" value="Dihydroorotate_DH_Fe-S-bd"/>
</dbReference>
<comment type="cofactor">
    <cofactor evidence="11 12">
        <name>FAD</name>
        <dbReference type="ChEBI" id="CHEBI:57692"/>
    </cofactor>
    <text evidence="11 12">Binds 1 FAD per subunit.</text>
</comment>
<evidence type="ECO:0000259" key="14">
    <source>
        <dbReference type="PROSITE" id="PS51384"/>
    </source>
</evidence>
<accession>A0A923LTI7</accession>
<dbReference type="InterPro" id="IPR037117">
    <property type="entry name" value="Dihydroorotate_DH_ele_sf"/>
</dbReference>
<dbReference type="GO" id="GO:0051537">
    <property type="term" value="F:2 iron, 2 sulfur cluster binding"/>
    <property type="evidence" value="ECO:0007669"/>
    <property type="project" value="UniProtKB-KW"/>
</dbReference>
<evidence type="ECO:0000256" key="8">
    <source>
        <dbReference type="ARBA" id="ARBA00022982"/>
    </source>
</evidence>
<dbReference type="InterPro" id="IPR023455">
    <property type="entry name" value="Dihydroorotate_DHASE_ETsu"/>
</dbReference>
<evidence type="ECO:0000256" key="2">
    <source>
        <dbReference type="ARBA" id="ARBA00022448"/>
    </source>
</evidence>
<evidence type="ECO:0000256" key="13">
    <source>
        <dbReference type="PIRSR" id="PIRSR006816-2"/>
    </source>
</evidence>
<evidence type="ECO:0000256" key="10">
    <source>
        <dbReference type="ARBA" id="ARBA00023014"/>
    </source>
</evidence>
<sequence length="255" mass="26422">MSIQENCRVVANTRLGEGLYALTMHAPAICAQAQCGQFVHIACGEGNLLRRPISICGWQGDALRVVFQTKGEGTKWLAARQAGDVLDVLGPLGHGFGVAALGAKPVLIGGGIGVPPMLQTAKAAKDAGAQPRAVLGFRNRGAVILEADFQAVCETFVTTDDGSYARHGFVTDVLKELLAGATGVAACGPKPMLKAIAALAEDAGLPCQVSMEERMGCGIGACLVCACALKAENGETRYGHVCKDGPVFDAKEVAW</sequence>
<dbReference type="CDD" id="cd06218">
    <property type="entry name" value="DHOD_e_trans"/>
    <property type="match status" value="1"/>
</dbReference>
<reference evidence="15" key="1">
    <citation type="submission" date="2020-08" db="EMBL/GenBank/DDBJ databases">
        <title>Genome public.</title>
        <authorList>
            <person name="Liu C."/>
            <person name="Sun Q."/>
        </authorList>
    </citation>
    <scope>NUCLEOTIDE SEQUENCE</scope>
    <source>
        <strain evidence="15">NSJ-28</strain>
    </source>
</reference>
<evidence type="ECO:0000313" key="15">
    <source>
        <dbReference type="EMBL" id="MBC5724383.1"/>
    </source>
</evidence>
<feature type="binding site" evidence="11 13">
    <location>
        <position position="217"/>
    </location>
    <ligand>
        <name>[2Fe-2S] cluster</name>
        <dbReference type="ChEBI" id="CHEBI:190135"/>
    </ligand>
</feature>
<comment type="function">
    <text evidence="11">Responsible for channeling the electrons from the oxidation of dihydroorotate from the FMN redox center in the PyrD type B subunit to the ultimate electron acceptor NAD(+).</text>
</comment>
<dbReference type="HAMAP" id="MF_01211">
    <property type="entry name" value="DHODB_Fe_S_bind"/>
    <property type="match status" value="1"/>
</dbReference>
<keyword evidence="2 11" id="KW-0813">Transport</keyword>
<keyword evidence="5 11" id="KW-0479">Metal-binding</keyword>
<dbReference type="Gene3D" id="2.40.30.10">
    <property type="entry name" value="Translation factors"/>
    <property type="match status" value="1"/>
</dbReference>
<dbReference type="InterPro" id="IPR017927">
    <property type="entry name" value="FAD-bd_FR_type"/>
</dbReference>
<dbReference type="GO" id="GO:0044205">
    <property type="term" value="P:'de novo' UMP biosynthetic process"/>
    <property type="evidence" value="ECO:0007669"/>
    <property type="project" value="UniProtKB-UniRule"/>
</dbReference>
<comment type="subunit">
    <text evidence="11">Heterotetramer of 2 PyrK and 2 PyrD type B subunits.</text>
</comment>
<dbReference type="RefSeq" id="WP_054326520.1">
    <property type="nucleotide sequence ID" value="NZ_JACOPL010000002.1"/>
</dbReference>
<dbReference type="PROSITE" id="PS51384">
    <property type="entry name" value="FAD_FR"/>
    <property type="match status" value="1"/>
</dbReference>
<evidence type="ECO:0000256" key="9">
    <source>
        <dbReference type="ARBA" id="ARBA00023004"/>
    </source>
</evidence>
<dbReference type="InterPro" id="IPR017938">
    <property type="entry name" value="Riboflavin_synthase-like_b-brl"/>
</dbReference>
<dbReference type="EMBL" id="JACOPL010000002">
    <property type="protein sequence ID" value="MBC5724383.1"/>
    <property type="molecule type" value="Genomic_DNA"/>
</dbReference>
<feature type="binding site" evidence="12">
    <location>
        <begin position="66"/>
        <end position="68"/>
    </location>
    <ligand>
        <name>FAD</name>
        <dbReference type="ChEBI" id="CHEBI:57692"/>
    </ligand>
</feature>
<comment type="pathway">
    <text evidence="11">Pyrimidine metabolism; UMP biosynthesis via de novo pathway; orotate from (S)-dihydroorotate (NAD(+) route): step 1/1.</text>
</comment>
<dbReference type="PANTHER" id="PTHR43513:SF3">
    <property type="entry name" value="DIHYDROOROTATE DEHYDROGENASE B (NAD(+)), ELECTRON TRANSFER SUBUNIT-RELATED"/>
    <property type="match status" value="1"/>
</dbReference>
<feature type="domain" description="FAD-binding FR-type" evidence="14">
    <location>
        <begin position="2"/>
        <end position="98"/>
    </location>
</feature>
<evidence type="ECO:0000256" key="4">
    <source>
        <dbReference type="ARBA" id="ARBA00022714"/>
    </source>
</evidence>
<organism evidence="15 16">
    <name type="scientific">Agathobaculum faecis</name>
    <dbReference type="NCBI Taxonomy" id="2763013"/>
    <lineage>
        <taxon>Bacteria</taxon>
        <taxon>Bacillati</taxon>
        <taxon>Bacillota</taxon>
        <taxon>Clostridia</taxon>
        <taxon>Eubacteriales</taxon>
        <taxon>Butyricicoccaceae</taxon>
        <taxon>Agathobaculum</taxon>
    </lineage>
</organism>
<evidence type="ECO:0000256" key="6">
    <source>
        <dbReference type="ARBA" id="ARBA00022827"/>
    </source>
</evidence>
<keyword evidence="9 11" id="KW-0408">Iron</keyword>
<keyword evidence="10 11" id="KW-0411">Iron-sulfur</keyword>
<dbReference type="Gene3D" id="3.40.50.80">
    <property type="entry name" value="Nucleotide-binding domain of ferredoxin-NADP reductase (FNR) module"/>
    <property type="match status" value="1"/>
</dbReference>
<feature type="binding site" evidence="11 13">
    <location>
        <position position="225"/>
    </location>
    <ligand>
        <name>[2Fe-2S] cluster</name>
        <dbReference type="ChEBI" id="CHEBI:190135"/>
    </ligand>
</feature>
<evidence type="ECO:0000256" key="1">
    <source>
        <dbReference type="ARBA" id="ARBA00006422"/>
    </source>
</evidence>
<dbReference type="Pfam" id="PF10418">
    <property type="entry name" value="DHODB_Fe-S_bind"/>
    <property type="match status" value="1"/>
</dbReference>
<dbReference type="GO" id="GO:0050660">
    <property type="term" value="F:flavin adenine dinucleotide binding"/>
    <property type="evidence" value="ECO:0007669"/>
    <property type="project" value="InterPro"/>
</dbReference>
<evidence type="ECO:0000256" key="12">
    <source>
        <dbReference type="PIRSR" id="PIRSR006816-1"/>
    </source>
</evidence>
<dbReference type="SUPFAM" id="SSF52343">
    <property type="entry name" value="Ferredoxin reductase-like, C-terminal NADP-linked domain"/>
    <property type="match status" value="1"/>
</dbReference>
<name>A0A923LTI7_9FIRM</name>
<keyword evidence="8 11" id="KW-0249">Electron transport</keyword>
<dbReference type="GO" id="GO:0046872">
    <property type="term" value="F:metal ion binding"/>
    <property type="evidence" value="ECO:0007669"/>
    <property type="project" value="UniProtKB-KW"/>
</dbReference>
<dbReference type="Proteomes" id="UP000606499">
    <property type="component" value="Unassembled WGS sequence"/>
</dbReference>
<protein>
    <recommendedName>
        <fullName evidence="11">Dihydroorotate dehydrogenase B (NAD(+)), electron transfer subunit</fullName>
    </recommendedName>
    <alternativeName>
        <fullName evidence="11">Dihydroorotate oxidase B, electron transfer subunit</fullName>
    </alternativeName>
</protein>
<comment type="similarity">
    <text evidence="1 11">Belongs to the PyrK family.</text>
</comment>
<dbReference type="InterPro" id="IPR012165">
    <property type="entry name" value="Cyt_c3_hydrogenase_gsu"/>
</dbReference>
<evidence type="ECO:0000256" key="7">
    <source>
        <dbReference type="ARBA" id="ARBA00022975"/>
    </source>
</evidence>
<proteinExistence type="inferred from homology"/>
<dbReference type="AlphaFoldDB" id="A0A923LTI7"/>
<dbReference type="SUPFAM" id="SSF63380">
    <property type="entry name" value="Riboflavin synthase domain-like"/>
    <property type="match status" value="1"/>
</dbReference>
<dbReference type="Pfam" id="PF00175">
    <property type="entry name" value="NAD_binding_1"/>
    <property type="match status" value="1"/>
</dbReference>
<comment type="cofactor">
    <cofactor evidence="11">
        <name>[2Fe-2S] cluster</name>
        <dbReference type="ChEBI" id="CHEBI:190135"/>
    </cofactor>
    <text evidence="11">Binds 1 [2Fe-2S] cluster per subunit.</text>
</comment>
<comment type="caution">
    <text evidence="11">Lacks conserved residue(s) required for the propagation of feature annotation.</text>
</comment>
<evidence type="ECO:0000256" key="11">
    <source>
        <dbReference type="HAMAP-Rule" id="MF_01211"/>
    </source>
</evidence>
<evidence type="ECO:0000256" key="5">
    <source>
        <dbReference type="ARBA" id="ARBA00022723"/>
    </source>
</evidence>
<feature type="binding site" evidence="11 13">
    <location>
        <position position="222"/>
    </location>
    <ligand>
        <name>[2Fe-2S] cluster</name>
        <dbReference type="ChEBI" id="CHEBI:190135"/>
    </ligand>
</feature>
<dbReference type="InterPro" id="IPR039261">
    <property type="entry name" value="FNR_nucleotide-bd"/>
</dbReference>
<dbReference type="InterPro" id="IPR001433">
    <property type="entry name" value="OxRdtase_FAD/NAD-bd"/>
</dbReference>
<keyword evidence="6 11" id="KW-0274">FAD</keyword>
<keyword evidence="4 11" id="KW-0001">2Fe-2S</keyword>
<dbReference type="Gene3D" id="2.10.240.10">
    <property type="entry name" value="Dihydroorotate dehydrogenase, electron transfer subunit"/>
    <property type="match status" value="1"/>
</dbReference>
<dbReference type="PANTHER" id="PTHR43513">
    <property type="entry name" value="DIHYDROOROTATE DEHYDROGENASE B (NAD(+)), ELECTRON TRANSFER SUBUNIT"/>
    <property type="match status" value="1"/>
</dbReference>
<gene>
    <name evidence="11" type="primary">pyrK</name>
    <name evidence="15" type="ORF">H8S45_02720</name>
</gene>
<comment type="caution">
    <text evidence="15">The sequence shown here is derived from an EMBL/GenBank/DDBJ whole genome shotgun (WGS) entry which is preliminary data.</text>
</comment>
<evidence type="ECO:0000256" key="3">
    <source>
        <dbReference type="ARBA" id="ARBA00022630"/>
    </source>
</evidence>
<dbReference type="GO" id="GO:0009055">
    <property type="term" value="F:electron transfer activity"/>
    <property type="evidence" value="ECO:0007669"/>
    <property type="project" value="UniProtKB-UniRule"/>
</dbReference>
<dbReference type="InterPro" id="IPR050353">
    <property type="entry name" value="PyrK_electron_transfer"/>
</dbReference>
<feature type="binding site" evidence="11 12">
    <location>
        <begin position="73"/>
        <end position="74"/>
    </location>
    <ligand>
        <name>FAD</name>
        <dbReference type="ChEBI" id="CHEBI:57692"/>
    </ligand>
</feature>
<feature type="binding site" evidence="11 12">
    <location>
        <begin position="51"/>
        <end position="54"/>
    </location>
    <ligand>
        <name>FAD</name>
        <dbReference type="ChEBI" id="CHEBI:57692"/>
    </ligand>
</feature>
<dbReference type="PIRSF" id="PIRSF006816">
    <property type="entry name" value="Cyc3_hyd_g"/>
    <property type="match status" value="1"/>
</dbReference>
<keyword evidence="7 11" id="KW-0665">Pyrimidine biosynthesis</keyword>
<keyword evidence="3 11" id="KW-0285">Flavoprotein</keyword>
<comment type="cofactor">
    <cofactor evidence="13">
        <name>[2Fe-2S] cluster</name>
        <dbReference type="ChEBI" id="CHEBI:190135"/>
    </cofactor>
    <text evidence="13">Binds 1 [2Fe-2S] cluster per subunit.</text>
</comment>
<evidence type="ECO:0000313" key="16">
    <source>
        <dbReference type="Proteomes" id="UP000606499"/>
    </source>
</evidence>